<dbReference type="InterPro" id="IPR013078">
    <property type="entry name" value="His_Pase_superF_clade-1"/>
</dbReference>
<dbReference type="GO" id="GO:0005737">
    <property type="term" value="C:cytoplasm"/>
    <property type="evidence" value="ECO:0007669"/>
    <property type="project" value="TreeGrafter"/>
</dbReference>
<dbReference type="SUPFAM" id="SSF53254">
    <property type="entry name" value="Phosphoglycerate mutase-like"/>
    <property type="match status" value="1"/>
</dbReference>
<evidence type="ECO:0000313" key="2">
    <source>
        <dbReference type="Proteomes" id="UP000193685"/>
    </source>
</evidence>
<dbReference type="OrthoDB" id="496981at2759"/>
<keyword evidence="2" id="KW-1185">Reference proteome</keyword>
<dbReference type="AlphaFoldDB" id="A0A1Y2FDU7"/>
<comment type="caution">
    <text evidence="1">The sequence shown here is derived from an EMBL/GenBank/DDBJ whole genome shotgun (WGS) entry which is preliminary data.</text>
</comment>
<name>A0A1Y2FDU7_PROLT</name>
<dbReference type="RefSeq" id="XP_040725232.1">
    <property type="nucleotide sequence ID" value="XM_040869406.1"/>
</dbReference>
<dbReference type="GO" id="GO:0016791">
    <property type="term" value="F:phosphatase activity"/>
    <property type="evidence" value="ECO:0007669"/>
    <property type="project" value="TreeGrafter"/>
</dbReference>
<dbReference type="SMART" id="SM00855">
    <property type="entry name" value="PGAM"/>
    <property type="match status" value="1"/>
</dbReference>
<accession>A0A1Y2FDU7</accession>
<reference evidence="1 2" key="1">
    <citation type="submission" date="2016-07" db="EMBL/GenBank/DDBJ databases">
        <title>Pervasive Adenine N6-methylation of Active Genes in Fungi.</title>
        <authorList>
            <consortium name="DOE Joint Genome Institute"/>
            <person name="Mondo S.J."/>
            <person name="Dannebaum R.O."/>
            <person name="Kuo R.C."/>
            <person name="Labutti K."/>
            <person name="Haridas S."/>
            <person name="Kuo A."/>
            <person name="Salamov A."/>
            <person name="Ahrendt S.R."/>
            <person name="Lipzen A."/>
            <person name="Sullivan W."/>
            <person name="Andreopoulos W.B."/>
            <person name="Clum A."/>
            <person name="Lindquist E."/>
            <person name="Daum C."/>
            <person name="Ramamoorthy G.K."/>
            <person name="Gryganskyi A."/>
            <person name="Culley D."/>
            <person name="Magnuson J.K."/>
            <person name="James T.Y."/>
            <person name="O'Malley M.A."/>
            <person name="Stajich J.E."/>
            <person name="Spatafora J.W."/>
            <person name="Visel A."/>
            <person name="Grigoriev I.V."/>
        </authorList>
    </citation>
    <scope>NUCLEOTIDE SEQUENCE [LARGE SCALE GENOMIC DNA]</scope>
    <source>
        <strain evidence="1 2">12-1054</strain>
    </source>
</reference>
<gene>
    <name evidence="1" type="ORF">BCR37DRAFT_380036</name>
</gene>
<proteinExistence type="predicted"/>
<protein>
    <submittedName>
        <fullName evidence="1">Histidine phosphatase superfamily</fullName>
    </submittedName>
</protein>
<dbReference type="PANTHER" id="PTHR48100:SF54">
    <property type="entry name" value="PHOSPHATASE SPAC5H10.03-RELATED"/>
    <property type="match status" value="1"/>
</dbReference>
<dbReference type="GeneID" id="63786005"/>
<dbReference type="PANTHER" id="PTHR48100">
    <property type="entry name" value="BROAD-SPECIFICITY PHOSPHATASE YOR283W-RELATED"/>
    <property type="match status" value="1"/>
</dbReference>
<organism evidence="1 2">
    <name type="scientific">Protomyces lactucae-debilis</name>
    <dbReference type="NCBI Taxonomy" id="2754530"/>
    <lineage>
        <taxon>Eukaryota</taxon>
        <taxon>Fungi</taxon>
        <taxon>Dikarya</taxon>
        <taxon>Ascomycota</taxon>
        <taxon>Taphrinomycotina</taxon>
        <taxon>Taphrinomycetes</taxon>
        <taxon>Taphrinales</taxon>
        <taxon>Protomycetaceae</taxon>
        <taxon>Protomyces</taxon>
    </lineage>
</organism>
<dbReference type="Pfam" id="PF00300">
    <property type="entry name" value="His_Phos_1"/>
    <property type="match status" value="1"/>
</dbReference>
<evidence type="ECO:0000313" key="1">
    <source>
        <dbReference type="EMBL" id="ORY82098.1"/>
    </source>
</evidence>
<dbReference type="CDD" id="cd07067">
    <property type="entry name" value="HP_PGM_like"/>
    <property type="match status" value="1"/>
</dbReference>
<dbReference type="InterPro" id="IPR050275">
    <property type="entry name" value="PGM_Phosphatase"/>
</dbReference>
<dbReference type="EMBL" id="MCFI01000010">
    <property type="protein sequence ID" value="ORY82098.1"/>
    <property type="molecule type" value="Genomic_DNA"/>
</dbReference>
<dbReference type="Proteomes" id="UP000193685">
    <property type="component" value="Unassembled WGS sequence"/>
</dbReference>
<sequence length="309" mass="33920">MQTGNASARRLRRRIILIRHAQAESNLHGGQVHLRDPPLTPLGIAQATHLRAQLARAYPGDGPHRIRYTCISNLLRTLQTATVALGPSATLTYEPELQARPAEAEAAGLMNTTAQNGMYESSLMGDAKVMPELQETGNWPSDIPETTACNKRRIAAFVRNETNAPIVFNDASQACVDAMDWSRSDAAVADGTEEEWLAKRGLFSFDRIRLHERAHIVRQHLAALASAEDAIDGEAIAVVSHGAFIRYLLGLDPLPEAERVGGYYYNNCAAREYELVPRDQTPTGDKMQDWDMRLVRTLHEGGSIGSAVA</sequence>
<dbReference type="Gene3D" id="3.40.50.1240">
    <property type="entry name" value="Phosphoglycerate mutase-like"/>
    <property type="match status" value="1"/>
</dbReference>
<dbReference type="InterPro" id="IPR029033">
    <property type="entry name" value="His_PPase_superfam"/>
</dbReference>